<dbReference type="EMBL" id="FNDU01000001">
    <property type="protein sequence ID" value="SDH43116.1"/>
    <property type="molecule type" value="Genomic_DNA"/>
</dbReference>
<dbReference type="PANTHER" id="PTHR17985">
    <property type="entry name" value="SER/THR-RICH PROTEIN T10 IN DGCR REGION"/>
    <property type="match status" value="1"/>
</dbReference>
<dbReference type="InterPro" id="IPR008551">
    <property type="entry name" value="TANGO2"/>
</dbReference>
<proteinExistence type="predicted"/>
<dbReference type="Pfam" id="PF05742">
    <property type="entry name" value="TANGO2"/>
    <property type="match status" value="1"/>
</dbReference>
<dbReference type="RefSeq" id="WP_091579809.1">
    <property type="nucleotide sequence ID" value="NZ_FNDU01000001.1"/>
</dbReference>
<keyword evidence="2" id="KW-1185">Reference proteome</keyword>
<evidence type="ECO:0000313" key="2">
    <source>
        <dbReference type="Proteomes" id="UP000199017"/>
    </source>
</evidence>
<organism evidence="1 2">
    <name type="scientific">Alteribacillus bidgolensis</name>
    <dbReference type="NCBI Taxonomy" id="930129"/>
    <lineage>
        <taxon>Bacteria</taxon>
        <taxon>Bacillati</taxon>
        <taxon>Bacillota</taxon>
        <taxon>Bacilli</taxon>
        <taxon>Bacillales</taxon>
        <taxon>Bacillaceae</taxon>
        <taxon>Alteribacillus</taxon>
    </lineage>
</organism>
<dbReference type="STRING" id="930129.SAMN05216352_101268"/>
<dbReference type="PANTHER" id="PTHR17985:SF8">
    <property type="entry name" value="TRANSPORT AND GOLGI ORGANIZATION PROTEIN 2 HOMOLOG"/>
    <property type="match status" value="1"/>
</dbReference>
<name>A0A1G8CC81_9BACI</name>
<dbReference type="Proteomes" id="UP000199017">
    <property type="component" value="Unassembled WGS sequence"/>
</dbReference>
<accession>A0A1G8CC81</accession>
<dbReference type="OrthoDB" id="4380123at2"/>
<evidence type="ECO:0000313" key="1">
    <source>
        <dbReference type="EMBL" id="SDH43116.1"/>
    </source>
</evidence>
<gene>
    <name evidence="1" type="ORF">SAMN05216352_101268</name>
</gene>
<protein>
    <submittedName>
        <fullName evidence="1">Uncharacterized conserved protein, contains NRDE domain</fullName>
    </submittedName>
</protein>
<reference evidence="1 2" key="1">
    <citation type="submission" date="2016-10" db="EMBL/GenBank/DDBJ databases">
        <authorList>
            <person name="de Groot N.N."/>
        </authorList>
    </citation>
    <scope>NUCLEOTIDE SEQUENCE [LARGE SCALE GENOMIC DNA]</scope>
    <source>
        <strain evidence="2">P4B,CCM 7963,CECT 7998,DSM 25260,IBRC-M 10614,KCTC 13821</strain>
    </source>
</reference>
<sequence length="254" mass="28908">MCLIVFGYGVHKDYPLIVAANRDEFYSRPTVPLHHWPRSPIKAGKDKEKGGTWMGVTESGRFAAITNVRASKQNPAKYSRGEIVKGFLEAEDPHTFLEECNVHNEDFDGYNLISGNSSQLYYSTNQDKHSKHKLKKGVYGLSNAFLNTPWPKVVDAKKKFTSILKKQTASFSPEPLFEMLSDTNEADEKDLPETGVDRQLEKKLSPLFIRMKGYGTRSQTVLVFTKKGEVIMEERTYSENGHILNQKNLNWTIK</sequence>
<dbReference type="AlphaFoldDB" id="A0A1G8CC81"/>